<keyword evidence="2" id="KW-1185">Reference proteome</keyword>
<reference evidence="1" key="1">
    <citation type="submission" date="2020-03" db="EMBL/GenBank/DDBJ databases">
        <authorList>
            <person name="Weist P."/>
        </authorList>
    </citation>
    <scope>NUCLEOTIDE SEQUENCE</scope>
</reference>
<evidence type="ECO:0000313" key="1">
    <source>
        <dbReference type="EMBL" id="CAB1418458.1"/>
    </source>
</evidence>
<accession>A0A9N7YAC4</accession>
<comment type="caution">
    <text evidence="1">The sequence shown here is derived from an EMBL/GenBank/DDBJ whole genome shotgun (WGS) entry which is preliminary data.</text>
</comment>
<protein>
    <submittedName>
        <fullName evidence="1">Uncharacterized protein</fullName>
    </submittedName>
</protein>
<dbReference type="AlphaFoldDB" id="A0A9N7YAC4"/>
<gene>
    <name evidence="1" type="ORF">PLEPLA_LOCUS6284</name>
</gene>
<name>A0A9N7YAC4_PLEPL</name>
<organism evidence="1 2">
    <name type="scientific">Pleuronectes platessa</name>
    <name type="common">European plaice</name>
    <dbReference type="NCBI Taxonomy" id="8262"/>
    <lineage>
        <taxon>Eukaryota</taxon>
        <taxon>Metazoa</taxon>
        <taxon>Chordata</taxon>
        <taxon>Craniata</taxon>
        <taxon>Vertebrata</taxon>
        <taxon>Euteleostomi</taxon>
        <taxon>Actinopterygii</taxon>
        <taxon>Neopterygii</taxon>
        <taxon>Teleostei</taxon>
        <taxon>Neoteleostei</taxon>
        <taxon>Acanthomorphata</taxon>
        <taxon>Carangaria</taxon>
        <taxon>Pleuronectiformes</taxon>
        <taxon>Pleuronectoidei</taxon>
        <taxon>Pleuronectidae</taxon>
        <taxon>Pleuronectes</taxon>
    </lineage>
</organism>
<dbReference type="Proteomes" id="UP001153269">
    <property type="component" value="Unassembled WGS sequence"/>
</dbReference>
<dbReference type="EMBL" id="CADEAL010000325">
    <property type="protein sequence ID" value="CAB1418458.1"/>
    <property type="molecule type" value="Genomic_DNA"/>
</dbReference>
<sequence length="150" mass="15765">MLVPAQSGNSFPGRWASGAVIKLHGPSQTRIQQSANHSFLSLFIPISHPSLPLSSPSLLAVSWGCKTEYANAMVSAGAGVSQRGQNRVSVDTQTHGVPAIQISVQHGPQQVAAQHKPIGLLAEYPDFSSGVRTGETAPCQSVAGEKPRFL</sequence>
<evidence type="ECO:0000313" key="2">
    <source>
        <dbReference type="Proteomes" id="UP001153269"/>
    </source>
</evidence>
<proteinExistence type="predicted"/>